<accession>A0ABV5KDV6</accession>
<evidence type="ECO:0000313" key="4">
    <source>
        <dbReference type="Proteomes" id="UP001589750"/>
    </source>
</evidence>
<evidence type="ECO:0000256" key="2">
    <source>
        <dbReference type="SAM" id="Phobius"/>
    </source>
</evidence>
<evidence type="ECO:0000256" key="1">
    <source>
        <dbReference type="SAM" id="MobiDB-lite"/>
    </source>
</evidence>
<feature type="transmembrane region" description="Helical" evidence="2">
    <location>
        <begin position="96"/>
        <end position="118"/>
    </location>
</feature>
<comment type="caution">
    <text evidence="3">The sequence shown here is derived from an EMBL/GenBank/DDBJ whole genome shotgun (WGS) entry which is preliminary data.</text>
</comment>
<keyword evidence="2" id="KW-0472">Membrane</keyword>
<dbReference type="EMBL" id="JBHMDG010000026">
    <property type="protein sequence ID" value="MFB9314890.1"/>
    <property type="molecule type" value="Genomic_DNA"/>
</dbReference>
<keyword evidence="2" id="KW-1133">Transmembrane helix</keyword>
<feature type="region of interest" description="Disordered" evidence="1">
    <location>
        <begin position="1"/>
        <end position="20"/>
    </location>
</feature>
<name>A0ABV5KDV6_9ACTN</name>
<dbReference type="RefSeq" id="WP_379142283.1">
    <property type="nucleotide sequence ID" value="NZ_JBHMDG010000026.1"/>
</dbReference>
<organism evidence="3 4">
    <name type="scientific">Nocardioides plantarum</name>
    <dbReference type="NCBI Taxonomy" id="29299"/>
    <lineage>
        <taxon>Bacteria</taxon>
        <taxon>Bacillati</taxon>
        <taxon>Actinomycetota</taxon>
        <taxon>Actinomycetes</taxon>
        <taxon>Propionibacteriales</taxon>
        <taxon>Nocardioidaceae</taxon>
        <taxon>Nocardioides</taxon>
    </lineage>
</organism>
<dbReference type="Pfam" id="PF09534">
    <property type="entry name" value="Trp_oprn_chp"/>
    <property type="match status" value="1"/>
</dbReference>
<proteinExistence type="predicted"/>
<feature type="transmembrane region" description="Helical" evidence="2">
    <location>
        <begin position="21"/>
        <end position="47"/>
    </location>
</feature>
<feature type="transmembrane region" description="Helical" evidence="2">
    <location>
        <begin position="138"/>
        <end position="159"/>
    </location>
</feature>
<keyword evidence="2" id="KW-0812">Transmembrane</keyword>
<protein>
    <submittedName>
        <fullName evidence="3">Trp biosynthesis-associated membrane protein</fullName>
    </submittedName>
</protein>
<dbReference type="InterPro" id="IPR019051">
    <property type="entry name" value="Trp_biosyn_TM_oprn/chp"/>
</dbReference>
<keyword evidence="4" id="KW-1185">Reference proteome</keyword>
<reference evidence="3 4" key="1">
    <citation type="submission" date="2024-09" db="EMBL/GenBank/DDBJ databases">
        <authorList>
            <person name="Sun Q."/>
            <person name="Mori K."/>
        </authorList>
    </citation>
    <scope>NUCLEOTIDE SEQUENCE [LARGE SCALE GENOMIC DNA]</scope>
    <source>
        <strain evidence="3 4">JCM 9626</strain>
    </source>
</reference>
<evidence type="ECO:0000313" key="3">
    <source>
        <dbReference type="EMBL" id="MFB9314890.1"/>
    </source>
</evidence>
<sequence>MAEQQRPGRGGRGGRRGGRGGFGSTVLLGLAAGTAAAVAGNQAWVSIDDRGSGDSAFAANLAGGGDLTAPPVTATALVLLATWGVVLVSRGRARRAVAVLGLVAALAVLGLAVAAWVTRPGEVSDDLRTLDLDTGRTLWAHVGVLAGLAAVASSVLAVLRVPSWPEMGRRYDAPAASAAAAVATAAAGVPAEEQSSIDLWKALDEGRDPTAEPADPAD</sequence>
<feature type="transmembrane region" description="Helical" evidence="2">
    <location>
        <begin position="67"/>
        <end position="89"/>
    </location>
</feature>
<dbReference type="Proteomes" id="UP001589750">
    <property type="component" value="Unassembled WGS sequence"/>
</dbReference>
<gene>
    <name evidence="3" type="ORF">ACFFRI_17665</name>
</gene>